<dbReference type="RefSeq" id="WP_073611065.1">
    <property type="nucleotide sequence ID" value="NZ_MRCG01000030.1"/>
</dbReference>
<reference evidence="1 2" key="1">
    <citation type="submission" date="2016-11" db="EMBL/GenBank/DDBJ databases">
        <title>Draft Genome Sequences of Nine Cyanobacterial Strains from Diverse Habitats.</title>
        <authorList>
            <person name="Zhu T."/>
            <person name="Hou S."/>
            <person name="Lu X."/>
            <person name="Hess W.R."/>
        </authorList>
    </citation>
    <scope>NUCLEOTIDE SEQUENCE [LARGE SCALE GENOMIC DNA]</scope>
    <source>
        <strain evidence="1 2">NIES-30</strain>
    </source>
</reference>
<evidence type="ECO:0000313" key="1">
    <source>
        <dbReference type="EMBL" id="OKH43701.1"/>
    </source>
</evidence>
<accession>A0A1U7IYC8</accession>
<dbReference type="AlphaFoldDB" id="A0A1U7IYC8"/>
<sequence length="112" mass="12420">MPKKKTASVVGTWHIYEMEQWDEAYFNMEVQAYITINQGGAGDFQFGLVAGGLDGEFVRDGNTERFEFTWEGNDECDEASGSGWLRLKSADEVEGSITLHGGDRSAFAARRA</sequence>
<dbReference type="EMBL" id="MRCG01000030">
    <property type="protein sequence ID" value="OKH43701.1"/>
    <property type="molecule type" value="Genomic_DNA"/>
</dbReference>
<protein>
    <recommendedName>
        <fullName evidence="3">Lipocalin-like domain-containing protein</fullName>
    </recommendedName>
</protein>
<organism evidence="1 2">
    <name type="scientific">Phormidium tenue NIES-30</name>
    <dbReference type="NCBI Taxonomy" id="549789"/>
    <lineage>
        <taxon>Bacteria</taxon>
        <taxon>Bacillati</taxon>
        <taxon>Cyanobacteriota</taxon>
        <taxon>Cyanophyceae</taxon>
        <taxon>Oscillatoriophycideae</taxon>
        <taxon>Oscillatoriales</taxon>
        <taxon>Oscillatoriaceae</taxon>
        <taxon>Phormidium</taxon>
    </lineage>
</organism>
<evidence type="ECO:0000313" key="2">
    <source>
        <dbReference type="Proteomes" id="UP000185557"/>
    </source>
</evidence>
<gene>
    <name evidence="1" type="ORF">NIES30_24425</name>
</gene>
<name>A0A1U7IYC8_9CYAN</name>
<evidence type="ECO:0008006" key="3">
    <source>
        <dbReference type="Google" id="ProtNLM"/>
    </source>
</evidence>
<proteinExistence type="predicted"/>
<keyword evidence="2" id="KW-1185">Reference proteome</keyword>
<dbReference type="Proteomes" id="UP000185557">
    <property type="component" value="Unassembled WGS sequence"/>
</dbReference>
<comment type="caution">
    <text evidence="1">The sequence shown here is derived from an EMBL/GenBank/DDBJ whole genome shotgun (WGS) entry which is preliminary data.</text>
</comment>
<dbReference type="STRING" id="549789.NIES30_24425"/>